<accession>A0A0J9XCK0</accession>
<feature type="compositionally biased region" description="Low complexity" evidence="2">
    <location>
        <begin position="162"/>
        <end position="178"/>
    </location>
</feature>
<feature type="region of interest" description="Disordered" evidence="2">
    <location>
        <begin position="1017"/>
        <end position="1055"/>
    </location>
</feature>
<comment type="caution">
    <text evidence="4">The sequence shown here is derived from an EMBL/GenBank/DDBJ whole genome shotgun (WGS) entry which is preliminary data.</text>
</comment>
<feature type="region of interest" description="Disordered" evidence="2">
    <location>
        <begin position="159"/>
        <end position="218"/>
    </location>
</feature>
<feature type="region of interest" description="Disordered" evidence="2">
    <location>
        <begin position="530"/>
        <end position="554"/>
    </location>
</feature>
<evidence type="ECO:0000256" key="2">
    <source>
        <dbReference type="SAM" id="MobiDB-lite"/>
    </source>
</evidence>
<keyword evidence="1" id="KW-0175">Coiled coil</keyword>
<dbReference type="OrthoDB" id="5588096at2759"/>
<feature type="compositionally biased region" description="Polar residues" evidence="2">
    <location>
        <begin position="1030"/>
        <end position="1042"/>
    </location>
</feature>
<organism evidence="4 5">
    <name type="scientific">Geotrichum candidum</name>
    <name type="common">Oospora lactis</name>
    <name type="synonym">Dipodascus geotrichum</name>
    <dbReference type="NCBI Taxonomy" id="1173061"/>
    <lineage>
        <taxon>Eukaryota</taxon>
        <taxon>Fungi</taxon>
        <taxon>Dikarya</taxon>
        <taxon>Ascomycota</taxon>
        <taxon>Saccharomycotina</taxon>
        <taxon>Dipodascomycetes</taxon>
        <taxon>Dipodascales</taxon>
        <taxon>Dipodascaceae</taxon>
        <taxon>Geotrichum</taxon>
    </lineage>
</organism>
<dbReference type="GO" id="GO:0005826">
    <property type="term" value="C:actomyosin contractile ring"/>
    <property type="evidence" value="ECO:0007669"/>
    <property type="project" value="TreeGrafter"/>
</dbReference>
<dbReference type="GO" id="GO:0005078">
    <property type="term" value="F:MAP-kinase scaffold activity"/>
    <property type="evidence" value="ECO:0007669"/>
    <property type="project" value="TreeGrafter"/>
</dbReference>
<dbReference type="GO" id="GO:1902716">
    <property type="term" value="C:cell cortex of growing cell tip"/>
    <property type="evidence" value="ECO:0007669"/>
    <property type="project" value="TreeGrafter"/>
</dbReference>
<keyword evidence="5" id="KW-1185">Reference proteome</keyword>
<dbReference type="InterPro" id="IPR013724">
    <property type="entry name" value="GIT_SHD"/>
</dbReference>
<dbReference type="EMBL" id="CCBN010000009">
    <property type="protein sequence ID" value="CDO55069.1"/>
    <property type="molecule type" value="Genomic_DNA"/>
</dbReference>
<dbReference type="SMART" id="SM00555">
    <property type="entry name" value="GIT"/>
    <property type="match status" value="2"/>
</dbReference>
<feature type="compositionally biased region" description="Polar residues" evidence="2">
    <location>
        <begin position="310"/>
        <end position="336"/>
    </location>
</feature>
<feature type="compositionally biased region" description="Low complexity" evidence="2">
    <location>
        <begin position="277"/>
        <end position="292"/>
    </location>
</feature>
<dbReference type="STRING" id="1173061.A0A0J9XCK0"/>
<evidence type="ECO:0000313" key="4">
    <source>
        <dbReference type="EMBL" id="CDO55069.1"/>
    </source>
</evidence>
<dbReference type="AlphaFoldDB" id="A0A0J9XCK0"/>
<feature type="compositionally biased region" description="Polar residues" evidence="2">
    <location>
        <begin position="254"/>
        <end position="276"/>
    </location>
</feature>
<proteinExistence type="predicted"/>
<dbReference type="Proteomes" id="UP000242525">
    <property type="component" value="Unassembled WGS sequence"/>
</dbReference>
<feature type="coiled-coil region" evidence="1">
    <location>
        <begin position="566"/>
        <end position="722"/>
    </location>
</feature>
<dbReference type="InterPro" id="IPR056439">
    <property type="entry name" value="VBS_C3G9"/>
</dbReference>
<dbReference type="InterPro" id="IPR039892">
    <property type="entry name" value="Spa2/Sph1"/>
</dbReference>
<gene>
    <name evidence="4" type="ORF">BN980_GECA09s03684g</name>
</gene>
<evidence type="ECO:0000259" key="3">
    <source>
        <dbReference type="SMART" id="SM00555"/>
    </source>
</evidence>
<dbReference type="PANTHER" id="PTHR21601:SF0">
    <property type="entry name" value="PROTEIN SPA2-RELATED"/>
    <property type="match status" value="1"/>
</dbReference>
<protein>
    <submittedName>
        <fullName evidence="4">Similar to Saccharomyces cerevisiae YLL021W SPA2 Component of the polarisome, which functions in actin cytoskeletal organization during polarized growth</fullName>
    </submittedName>
</protein>
<feature type="region of interest" description="Disordered" evidence="2">
    <location>
        <begin position="383"/>
        <end position="411"/>
    </location>
</feature>
<evidence type="ECO:0000256" key="1">
    <source>
        <dbReference type="SAM" id="Coils"/>
    </source>
</evidence>
<dbReference type="Pfam" id="PF08518">
    <property type="entry name" value="GIT_SHD"/>
    <property type="match status" value="2"/>
</dbReference>
<feature type="coiled-coil region" evidence="1">
    <location>
        <begin position="754"/>
        <end position="850"/>
    </location>
</feature>
<feature type="domain" description="GIT Spa2 homology (SHD)" evidence="3">
    <location>
        <begin position="37"/>
        <end position="67"/>
    </location>
</feature>
<evidence type="ECO:0000313" key="5">
    <source>
        <dbReference type="Proteomes" id="UP000242525"/>
    </source>
</evidence>
<feature type="region of interest" description="Disordered" evidence="2">
    <location>
        <begin position="483"/>
        <end position="506"/>
    </location>
</feature>
<dbReference type="Pfam" id="PF23742">
    <property type="entry name" value="VBS_C3G9"/>
    <property type="match status" value="1"/>
</dbReference>
<feature type="compositionally biased region" description="Polar residues" evidence="2">
    <location>
        <begin position="483"/>
        <end position="499"/>
    </location>
</feature>
<feature type="region of interest" description="Disordered" evidence="2">
    <location>
        <begin position="310"/>
        <end position="362"/>
    </location>
</feature>
<name>A0A0J9XCK0_GEOCN</name>
<reference evidence="4" key="1">
    <citation type="submission" date="2014-03" db="EMBL/GenBank/DDBJ databases">
        <authorList>
            <person name="Casaregola S."/>
        </authorList>
    </citation>
    <scope>NUCLEOTIDE SEQUENCE [LARGE SCALE GENOMIC DNA]</scope>
    <source>
        <strain evidence="4">CLIB 918</strain>
    </source>
</reference>
<sequence length="1189" mass="129588">MSDDELLAGFFYDFRSFLSVDSAFDESHKRRLQSNRAQQKLLRLPPTFFLNLATDVHDELTRRSSKSAEAALQHNATFHPRRNISRQKLARLSVNRFNDLCFDILFEIERRNPNLRDAHGPVSIAVNSGISSLNRQKSISSDKSRSLSLSQNEVPPLLAAGNISSTNSNNNKNTTQNSDSEDNTIIDPTQAATTAATVVPEESNVHADSEDSECDIPTVAPVSSAPLVIVPIDKTSSVVPDIAITPIRTQFTSADLNDSQPAPPSSVGSWSGYSDITQTPSTALTSPATSEAGTGVAPLKLLNNNVSTNSSASIAEPSENSNFPTSMLTPSKSTLVEDSDDDNEADFSDMSDDEDRLQPSQNPSVNAALRAWSIKNSSQADITSLNHPFNASGEFPTSSSDSEEDNEDHYGLGHDFSILAKDNDNDLDDNHQNELNDLTLALSQGSIVSPTNSDDVRRFSYPLHSIEEERTPYIPQNLLKRASTSPYNNQSSNGGAQLSQERRRSLSETMSLIIPGGARSRSFNKLDGMLITSSKSGSPDSLRGSLRDSSGDSIYQRTIKEKDDHIKALIDEGTRLDDTISRLEKQLSESETQRQNLLQENTQLHAALSSAESEKDTLNHELKVKDEEIESLRTESKDKTAQAARDAEQMLTEKLEAKDRELAQALEKKDKEIAQLCANKDSEIVQLLADKDSEFAKLKASRDELELQHEKLKDKHSEVLSKQTEFAGSSASLSSQIMLLESKLLKQDDVILGLRKKLKDYDSSKTRYNELQNDYTRLETELKQQQKVTDQVRTEASAFLDEMRTLAESQSAWGGSERQAKEVASMLNEIKEWKAKYAKCKSQLRNLKASSICTTTATSSSVITIPSTTTSRAFVSPTGLIADASVARFQVAIDEFVLQTRKRSGSEKALLEKLHGVIAATRTITQEVGSADLNGEQLYESDNGVVKKYEELQGELAQATSLVSATANQLIITSRNHCAAKGFASVLLVDAASADLSSAVIELIKLAKVRGSGSRSEFIVTPDSSSPSSRTLLQSGTTSLAHQTHRRGIGSAGSHTSITSIEGLQDFLEARTIVVIEAIASLLNGIKGSANYGVIRRDVAAITDGAHAVIAATHHSPVNSSREVGTVLSGLEINCHCFQTIYGETSVYDEALLPDKALKQRLAGLSSEMARWTTDLLKIVESVRSGSAI</sequence>
<dbReference type="PANTHER" id="PTHR21601">
    <property type="entry name" value="SPA2 PROTEIN"/>
    <property type="match status" value="1"/>
</dbReference>
<feature type="region of interest" description="Disordered" evidence="2">
    <location>
        <begin position="254"/>
        <end position="292"/>
    </location>
</feature>
<feature type="compositionally biased region" description="Acidic residues" evidence="2">
    <location>
        <begin position="337"/>
        <end position="355"/>
    </location>
</feature>
<feature type="domain" description="GIT Spa2 homology (SHD)" evidence="3">
    <location>
        <begin position="85"/>
        <end position="115"/>
    </location>
</feature>